<reference evidence="3 4" key="1">
    <citation type="submission" date="2024-10" db="EMBL/GenBank/DDBJ databases">
        <title>The Natural Products Discovery Center: Release of the First 8490 Sequenced Strains for Exploring Actinobacteria Biosynthetic Diversity.</title>
        <authorList>
            <person name="Kalkreuter E."/>
            <person name="Kautsar S.A."/>
            <person name="Yang D."/>
            <person name="Bader C.D."/>
            <person name="Teijaro C.N."/>
            <person name="Fluegel L."/>
            <person name="Davis C.M."/>
            <person name="Simpson J.R."/>
            <person name="Lauterbach L."/>
            <person name="Steele A.D."/>
            <person name="Gui C."/>
            <person name="Meng S."/>
            <person name="Li G."/>
            <person name="Viehrig K."/>
            <person name="Ye F."/>
            <person name="Su P."/>
            <person name="Kiefer A.F."/>
            <person name="Nichols A."/>
            <person name="Cepeda A.J."/>
            <person name="Yan W."/>
            <person name="Fan B."/>
            <person name="Jiang Y."/>
            <person name="Adhikari A."/>
            <person name="Zheng C.-J."/>
            <person name="Schuster L."/>
            <person name="Cowan T.M."/>
            <person name="Smanski M.J."/>
            <person name="Chevrette M.G."/>
            <person name="De Carvalho L.P.S."/>
            <person name="Shen B."/>
        </authorList>
    </citation>
    <scope>NUCLEOTIDE SEQUENCE [LARGE SCALE GENOMIC DNA]</scope>
    <source>
        <strain evidence="3 4">NPDC004045</strain>
    </source>
</reference>
<evidence type="ECO:0000313" key="4">
    <source>
        <dbReference type="Proteomes" id="UP001601444"/>
    </source>
</evidence>
<dbReference type="PANTHER" id="PTHR43546">
    <property type="entry name" value="UPF0173 METAL-DEPENDENT HYDROLASE MJ1163-RELATED"/>
    <property type="match status" value="1"/>
</dbReference>
<sequence>MPRLTVTRVAHACALLDFGGARILTDPWFSERRFYRHGEPRAVSGAADLPELAGVVISHEHYDHCDLDALAAYPDKSVPFAVAAGIGARVRAAGFPNVVELDPWQRTRLGPVEVIATPASHGVHEVTFVLRMDGHTVYFGADTRRVGELDDIARRFPEIDLALLPINGLRIRPFGRQVVMDAAEAAEFTGVLRPGVAVPIHYAFTAGPLGDRLMIDAVRDRPDLYRDAATDLAPGTRVEILPTGRPFRVPV</sequence>
<dbReference type="EMBL" id="JBIAMX010000002">
    <property type="protein sequence ID" value="MFF0541897.1"/>
    <property type="molecule type" value="Genomic_DNA"/>
</dbReference>
<dbReference type="SUPFAM" id="SSF56281">
    <property type="entry name" value="Metallo-hydrolase/oxidoreductase"/>
    <property type="match status" value="1"/>
</dbReference>
<accession>A0ABW6PHM2</accession>
<feature type="domain" description="Metallo-beta-lactamase" evidence="2">
    <location>
        <begin position="22"/>
        <end position="202"/>
    </location>
</feature>
<dbReference type="InterPro" id="IPR050114">
    <property type="entry name" value="UPF0173_UPF0282_UlaG_hydrolase"/>
</dbReference>
<keyword evidence="1" id="KW-0378">Hydrolase</keyword>
<dbReference type="PANTHER" id="PTHR43546:SF9">
    <property type="entry name" value="L-ASCORBATE-6-PHOSPHATE LACTONASE ULAG-RELATED"/>
    <property type="match status" value="1"/>
</dbReference>
<dbReference type="Gene3D" id="3.60.15.10">
    <property type="entry name" value="Ribonuclease Z/Hydroxyacylglutathione hydrolase-like"/>
    <property type="match status" value="1"/>
</dbReference>
<proteinExistence type="predicted"/>
<dbReference type="InterPro" id="IPR001279">
    <property type="entry name" value="Metallo-B-lactamas"/>
</dbReference>
<dbReference type="RefSeq" id="WP_387698959.1">
    <property type="nucleotide sequence ID" value="NZ_JBIAMX010000002.1"/>
</dbReference>
<evidence type="ECO:0000313" key="3">
    <source>
        <dbReference type="EMBL" id="MFF0541897.1"/>
    </source>
</evidence>
<evidence type="ECO:0000256" key="1">
    <source>
        <dbReference type="ARBA" id="ARBA00022801"/>
    </source>
</evidence>
<name>A0ABW6PHM2_9NOCA</name>
<dbReference type="Proteomes" id="UP001601444">
    <property type="component" value="Unassembled WGS sequence"/>
</dbReference>
<protein>
    <submittedName>
        <fullName evidence="3">MBL fold metallo-hydrolase</fullName>
    </submittedName>
</protein>
<gene>
    <name evidence="3" type="ORF">ACFYTF_03585</name>
</gene>
<comment type="caution">
    <text evidence="3">The sequence shown here is derived from an EMBL/GenBank/DDBJ whole genome shotgun (WGS) entry which is preliminary data.</text>
</comment>
<organism evidence="3 4">
    <name type="scientific">Nocardia thailandica</name>
    <dbReference type="NCBI Taxonomy" id="257275"/>
    <lineage>
        <taxon>Bacteria</taxon>
        <taxon>Bacillati</taxon>
        <taxon>Actinomycetota</taxon>
        <taxon>Actinomycetes</taxon>
        <taxon>Mycobacteriales</taxon>
        <taxon>Nocardiaceae</taxon>
        <taxon>Nocardia</taxon>
    </lineage>
</organism>
<evidence type="ECO:0000259" key="2">
    <source>
        <dbReference type="Pfam" id="PF12706"/>
    </source>
</evidence>
<dbReference type="InterPro" id="IPR036866">
    <property type="entry name" value="RibonucZ/Hydroxyglut_hydro"/>
</dbReference>
<keyword evidence="4" id="KW-1185">Reference proteome</keyword>
<dbReference type="Pfam" id="PF12706">
    <property type="entry name" value="Lactamase_B_2"/>
    <property type="match status" value="1"/>
</dbReference>